<dbReference type="SUPFAM" id="SSF53590">
    <property type="entry name" value="Nucleoside hydrolase"/>
    <property type="match status" value="1"/>
</dbReference>
<dbReference type="Proteomes" id="UP001242021">
    <property type="component" value="Chromosome"/>
</dbReference>
<dbReference type="EMBL" id="CP098754">
    <property type="protein sequence ID" value="WIH93992.1"/>
    <property type="molecule type" value="Genomic_DNA"/>
</dbReference>
<dbReference type="AlphaFoldDB" id="A0AAJ6KB38"/>
<dbReference type="Gene3D" id="3.90.245.10">
    <property type="entry name" value="Ribonucleoside hydrolase-like"/>
    <property type="match status" value="1"/>
</dbReference>
<evidence type="ECO:0000259" key="3">
    <source>
        <dbReference type="Pfam" id="PF01156"/>
    </source>
</evidence>
<accession>A0AAJ6KB38</accession>
<keyword evidence="2" id="KW-0326">Glycosidase</keyword>
<protein>
    <submittedName>
        <fullName evidence="4">Nucleoside hydrolase</fullName>
    </submittedName>
</protein>
<dbReference type="GO" id="GO:0045437">
    <property type="term" value="F:uridine nucleosidase activity"/>
    <property type="evidence" value="ECO:0007669"/>
    <property type="project" value="UniProtKB-ARBA"/>
</dbReference>
<dbReference type="CDD" id="cd02651">
    <property type="entry name" value="nuc_hydro_IU_UC_XIUA"/>
    <property type="match status" value="1"/>
</dbReference>
<dbReference type="GO" id="GO:0005829">
    <property type="term" value="C:cytosol"/>
    <property type="evidence" value="ECO:0007669"/>
    <property type="project" value="TreeGrafter"/>
</dbReference>
<dbReference type="InterPro" id="IPR001910">
    <property type="entry name" value="Inosine/uridine_hydrolase_dom"/>
</dbReference>
<evidence type="ECO:0000313" key="4">
    <source>
        <dbReference type="EMBL" id="WIH93992.1"/>
    </source>
</evidence>
<gene>
    <name evidence="4" type="ORF">NEH99_06750</name>
</gene>
<reference evidence="4" key="1">
    <citation type="submission" date="2022-06" db="EMBL/GenBank/DDBJ databases">
        <title>Brachyspira pilosicoli from pigs in Switzerland.</title>
        <authorList>
            <person name="Schmitt S."/>
            <person name="Arnold M."/>
            <person name="Rossano A."/>
            <person name="Perreten V."/>
        </authorList>
    </citation>
    <scope>NUCLEOTIDE SEQUENCE</scope>
    <source>
        <strain evidence="4">MEI4028</strain>
    </source>
</reference>
<dbReference type="GO" id="GO:0006152">
    <property type="term" value="P:purine nucleoside catabolic process"/>
    <property type="evidence" value="ECO:0007669"/>
    <property type="project" value="TreeGrafter"/>
</dbReference>
<keyword evidence="1 4" id="KW-0378">Hydrolase</keyword>
<dbReference type="InterPro" id="IPR036452">
    <property type="entry name" value="Ribo_hydro-like"/>
</dbReference>
<organism evidence="4 5">
    <name type="scientific">Brachyspira pilosicoli</name>
    <name type="common">Serpulina pilosicoli</name>
    <dbReference type="NCBI Taxonomy" id="52584"/>
    <lineage>
        <taxon>Bacteria</taxon>
        <taxon>Pseudomonadati</taxon>
        <taxon>Spirochaetota</taxon>
        <taxon>Spirochaetia</taxon>
        <taxon>Brachyspirales</taxon>
        <taxon>Brachyspiraceae</taxon>
        <taxon>Brachyspira</taxon>
    </lineage>
</organism>
<dbReference type="Pfam" id="PF01156">
    <property type="entry name" value="IU_nuc_hydro"/>
    <property type="match status" value="1"/>
</dbReference>
<dbReference type="InterPro" id="IPR023186">
    <property type="entry name" value="IUNH"/>
</dbReference>
<dbReference type="GO" id="GO:0008477">
    <property type="term" value="F:purine nucleosidase activity"/>
    <property type="evidence" value="ECO:0007669"/>
    <property type="project" value="TreeGrafter"/>
</dbReference>
<dbReference type="InterPro" id="IPR015910">
    <property type="entry name" value="I/U_nuclsd_hydro_CS"/>
</dbReference>
<feature type="domain" description="Inosine/uridine-preferring nucleoside hydrolase" evidence="3">
    <location>
        <begin position="4"/>
        <end position="299"/>
    </location>
</feature>
<dbReference type="PANTHER" id="PTHR12304">
    <property type="entry name" value="INOSINE-URIDINE PREFERRING NUCLEOSIDE HYDROLASE"/>
    <property type="match status" value="1"/>
</dbReference>
<dbReference type="RefSeq" id="WP_014932365.1">
    <property type="nucleotide sequence ID" value="NZ_CALXQO010000002.1"/>
</dbReference>
<name>A0AAJ6KB38_BRAPL</name>
<evidence type="ECO:0000256" key="1">
    <source>
        <dbReference type="ARBA" id="ARBA00022801"/>
    </source>
</evidence>
<sequence length="310" mass="34308">MEKIILDCDPGHDDAVAILMAGIHPSIQLLGITTVAGNQTLNKTTINALNVCQYLNIDVPVCSGMSLPMVRKVQTIANDIHGESGLDGPVFDKLTKELDKRHAVNFIIETLKNSNEKITLVVTGPMTNVAMAFRMEPSIVEKVKRVIFMGGSYQLGNVTPAAEFNIFADAEAAYVVFNSGVPLVMMGLDLTRQALCYPNIVERMGKVGGKASKLFVDLMGFFCKTQKQVFGWEGGPLHDPTCIAYIIDESCIETKDMYSEVEIRSEKCYGRTLCDYFGVTKNKPNSKVSIKLDVDKFWNIVEECIKLYNK</sequence>
<evidence type="ECO:0000256" key="2">
    <source>
        <dbReference type="ARBA" id="ARBA00023295"/>
    </source>
</evidence>
<proteinExistence type="predicted"/>
<dbReference type="PROSITE" id="PS01247">
    <property type="entry name" value="IUNH"/>
    <property type="match status" value="1"/>
</dbReference>
<evidence type="ECO:0000313" key="5">
    <source>
        <dbReference type="Proteomes" id="UP001242021"/>
    </source>
</evidence>
<dbReference type="PANTHER" id="PTHR12304:SF4">
    <property type="entry name" value="URIDINE NUCLEOSIDASE"/>
    <property type="match status" value="1"/>
</dbReference>